<dbReference type="Gene3D" id="3.30.428.10">
    <property type="entry name" value="HIT-like"/>
    <property type="match status" value="1"/>
</dbReference>
<organism evidence="1 2">
    <name type="scientific">Pseudomonas prosekii</name>
    <dbReference type="NCBI Taxonomy" id="1148509"/>
    <lineage>
        <taxon>Bacteria</taxon>
        <taxon>Pseudomonadati</taxon>
        <taxon>Pseudomonadota</taxon>
        <taxon>Gammaproteobacteria</taxon>
        <taxon>Pseudomonadales</taxon>
        <taxon>Pseudomonadaceae</taxon>
        <taxon>Pseudomonas</taxon>
    </lineage>
</organism>
<dbReference type="InterPro" id="IPR036265">
    <property type="entry name" value="HIT-like_sf"/>
</dbReference>
<evidence type="ECO:0000313" key="1">
    <source>
        <dbReference type="EMBL" id="PWE46649.1"/>
    </source>
</evidence>
<dbReference type="RefSeq" id="WP_109520467.1">
    <property type="nucleotide sequence ID" value="NZ_QFAW01000007.1"/>
</dbReference>
<dbReference type="Proteomes" id="UP000245056">
    <property type="component" value="Unassembled WGS sequence"/>
</dbReference>
<proteinExistence type="predicted"/>
<evidence type="ECO:0000313" key="2">
    <source>
        <dbReference type="Proteomes" id="UP000245056"/>
    </source>
</evidence>
<name>A0A2U2DBB1_9PSED</name>
<dbReference type="EMBL" id="QFAW01000007">
    <property type="protein sequence ID" value="PWE46649.1"/>
    <property type="molecule type" value="Genomic_DNA"/>
</dbReference>
<dbReference type="AlphaFoldDB" id="A0A2U2DBB1"/>
<gene>
    <name evidence="1" type="ORF">C9I49_06840</name>
</gene>
<dbReference type="OrthoDB" id="8592405at2"/>
<dbReference type="SUPFAM" id="SSF54197">
    <property type="entry name" value="HIT-like"/>
    <property type="match status" value="1"/>
</dbReference>
<reference evidence="1 2" key="1">
    <citation type="submission" date="2018-05" db="EMBL/GenBank/DDBJ databases">
        <title>Genome sequences of two Antarctic strains of Pseudomonas prosekii: insights into adaptation to extreme conditions.</title>
        <authorList>
            <person name="Snopkova K."/>
            <person name="Dufkova K."/>
            <person name="Cejkova D."/>
            <person name="Sedlacek I."/>
            <person name="Smajs D."/>
        </authorList>
    </citation>
    <scope>NUCLEOTIDE SEQUENCE [LARGE SCALE GENOMIC DNA]</scope>
    <source>
        <strain evidence="1 2">P2673</strain>
    </source>
</reference>
<sequence>MNIPRSFVIHETEHWTLNHRLNSAMPGYLMLGARSDASALHEMPDSALAELGPLLAKIQYLIEALFKPKRLYIGRYGHEPGHSIHFHIIPIHDWVEDLFWQDQRYRLLETLSSPNPQSLTDGAELTLFVWREFCERPDPPPSSGVTVEQTITRLREAFG</sequence>
<protein>
    <submittedName>
        <fullName evidence="1">HIT family protein</fullName>
    </submittedName>
</protein>
<comment type="caution">
    <text evidence="1">The sequence shown here is derived from an EMBL/GenBank/DDBJ whole genome shotgun (WGS) entry which is preliminary data.</text>
</comment>
<accession>A0A2U2DBB1</accession>